<accession>A0AAD8XUZ2</accession>
<feature type="compositionally biased region" description="Low complexity" evidence="7">
    <location>
        <begin position="54"/>
        <end position="67"/>
    </location>
</feature>
<dbReference type="CDD" id="cd07302">
    <property type="entry name" value="CHD"/>
    <property type="match status" value="1"/>
</dbReference>
<evidence type="ECO:0000256" key="7">
    <source>
        <dbReference type="SAM" id="MobiDB-lite"/>
    </source>
</evidence>
<dbReference type="GO" id="GO:0004383">
    <property type="term" value="F:guanylate cyclase activity"/>
    <property type="evidence" value="ECO:0007669"/>
    <property type="project" value="UniProtKB-EC"/>
</dbReference>
<dbReference type="InterPro" id="IPR002073">
    <property type="entry name" value="PDEase_catalytic_dom"/>
</dbReference>
<feature type="domain" description="Guanylate cyclase" evidence="9">
    <location>
        <begin position="574"/>
        <end position="703"/>
    </location>
</feature>
<dbReference type="Pfam" id="PF00211">
    <property type="entry name" value="Guanylate_cyc"/>
    <property type="match status" value="1"/>
</dbReference>
<dbReference type="EMBL" id="JATAAI010000039">
    <property type="protein sequence ID" value="KAK1734346.1"/>
    <property type="molecule type" value="Genomic_DNA"/>
</dbReference>
<dbReference type="EC" id="4.6.1.2" evidence="10"/>
<evidence type="ECO:0000256" key="8">
    <source>
        <dbReference type="SAM" id="Phobius"/>
    </source>
</evidence>
<dbReference type="Gene3D" id="1.10.1300.10">
    <property type="entry name" value="3'5'-cyclic nucleotide phosphodiesterase, catalytic domain"/>
    <property type="match status" value="1"/>
</dbReference>
<keyword evidence="6 10" id="KW-0456">Lyase</keyword>
<evidence type="ECO:0000256" key="6">
    <source>
        <dbReference type="ARBA" id="ARBA00023239"/>
    </source>
</evidence>
<proteinExistence type="predicted"/>
<dbReference type="Pfam" id="PF00233">
    <property type="entry name" value="PDEase_I"/>
    <property type="match status" value="1"/>
</dbReference>
<gene>
    <name evidence="10" type="ORF">QTG54_014853</name>
</gene>
<evidence type="ECO:0000256" key="2">
    <source>
        <dbReference type="ARBA" id="ARBA00022692"/>
    </source>
</evidence>
<feature type="compositionally biased region" description="Basic and acidic residues" evidence="7">
    <location>
        <begin position="42"/>
        <end position="52"/>
    </location>
</feature>
<dbReference type="SUPFAM" id="SSF55073">
    <property type="entry name" value="Nucleotide cyclase"/>
    <property type="match status" value="1"/>
</dbReference>
<evidence type="ECO:0000313" key="10">
    <source>
        <dbReference type="EMBL" id="KAK1734346.1"/>
    </source>
</evidence>
<feature type="transmembrane region" description="Helical" evidence="8">
    <location>
        <begin position="188"/>
        <end position="209"/>
    </location>
</feature>
<dbReference type="GO" id="GO:0005886">
    <property type="term" value="C:plasma membrane"/>
    <property type="evidence" value="ECO:0007669"/>
    <property type="project" value="TreeGrafter"/>
</dbReference>
<dbReference type="SUPFAM" id="SSF109604">
    <property type="entry name" value="HD-domain/PDEase-like"/>
    <property type="match status" value="1"/>
</dbReference>
<keyword evidence="5 8" id="KW-0472">Membrane</keyword>
<dbReference type="Proteomes" id="UP001224775">
    <property type="component" value="Unassembled WGS sequence"/>
</dbReference>
<keyword evidence="11" id="KW-1185">Reference proteome</keyword>
<evidence type="ECO:0000256" key="1">
    <source>
        <dbReference type="ARBA" id="ARBA00004370"/>
    </source>
</evidence>
<keyword evidence="2 8" id="KW-0812">Transmembrane</keyword>
<evidence type="ECO:0000259" key="9">
    <source>
        <dbReference type="PROSITE" id="PS50125"/>
    </source>
</evidence>
<dbReference type="FunFam" id="3.30.70.1230:FF:000059">
    <property type="entry name" value="Guanylate cyclase"/>
    <property type="match status" value="1"/>
</dbReference>
<dbReference type="Gene3D" id="3.30.70.1230">
    <property type="entry name" value="Nucleotide cyclase"/>
    <property type="match status" value="1"/>
</dbReference>
<dbReference type="GO" id="GO:0000166">
    <property type="term" value="F:nucleotide binding"/>
    <property type="evidence" value="ECO:0007669"/>
    <property type="project" value="UniProtKB-KW"/>
</dbReference>
<dbReference type="InterPro" id="IPR029787">
    <property type="entry name" value="Nucleotide_cyclase"/>
</dbReference>
<dbReference type="InterPro" id="IPR050401">
    <property type="entry name" value="Cyclic_nucleotide_synthase"/>
</dbReference>
<dbReference type="AlphaFoldDB" id="A0AAD8XUZ2"/>
<feature type="region of interest" description="Disordered" evidence="7">
    <location>
        <begin position="21"/>
        <end position="78"/>
    </location>
</feature>
<dbReference type="SMART" id="SM00044">
    <property type="entry name" value="CYCc"/>
    <property type="match status" value="1"/>
</dbReference>
<dbReference type="GO" id="GO:0035556">
    <property type="term" value="P:intracellular signal transduction"/>
    <property type="evidence" value="ECO:0007669"/>
    <property type="project" value="InterPro"/>
</dbReference>
<evidence type="ECO:0000256" key="4">
    <source>
        <dbReference type="ARBA" id="ARBA00022989"/>
    </source>
</evidence>
<comment type="caution">
    <text evidence="10">The sequence shown here is derived from an EMBL/GenBank/DDBJ whole genome shotgun (WGS) entry which is preliminary data.</text>
</comment>
<feature type="region of interest" description="Disordered" evidence="7">
    <location>
        <begin position="94"/>
        <end position="114"/>
    </location>
</feature>
<keyword evidence="4 8" id="KW-1133">Transmembrane helix</keyword>
<dbReference type="PROSITE" id="PS50125">
    <property type="entry name" value="GUANYLATE_CYCLASE_2"/>
    <property type="match status" value="1"/>
</dbReference>
<dbReference type="InterPro" id="IPR001054">
    <property type="entry name" value="A/G_cyclase"/>
</dbReference>
<name>A0AAD8XUZ2_9STRA</name>
<dbReference type="GO" id="GO:0004114">
    <property type="term" value="F:3',5'-cyclic-nucleotide phosphodiesterase activity"/>
    <property type="evidence" value="ECO:0007669"/>
    <property type="project" value="InterPro"/>
</dbReference>
<evidence type="ECO:0000256" key="5">
    <source>
        <dbReference type="ARBA" id="ARBA00023136"/>
    </source>
</evidence>
<organism evidence="10 11">
    <name type="scientific">Skeletonema marinoi</name>
    <dbReference type="NCBI Taxonomy" id="267567"/>
    <lineage>
        <taxon>Eukaryota</taxon>
        <taxon>Sar</taxon>
        <taxon>Stramenopiles</taxon>
        <taxon>Ochrophyta</taxon>
        <taxon>Bacillariophyta</taxon>
        <taxon>Coscinodiscophyceae</taxon>
        <taxon>Thalassiosirophycidae</taxon>
        <taxon>Thalassiosirales</taxon>
        <taxon>Skeletonemataceae</taxon>
        <taxon>Skeletonema</taxon>
        <taxon>Skeletonema marinoi-dohrnii complex</taxon>
    </lineage>
</organism>
<dbReference type="GO" id="GO:0004016">
    <property type="term" value="F:adenylate cyclase activity"/>
    <property type="evidence" value="ECO:0007669"/>
    <property type="project" value="TreeGrafter"/>
</dbReference>
<sequence>MKIKLGGGSVDDSRRFTLSDWEGAVEEPLSGDVSVPRPVARRGTDDFADNHNESAAPSADDSSSTRATTRRRSSVGSAMKGSIFRRISFMGSLDGTAETADPQSGSDRGTDFTSSTGSNIWSKLMSHNESLWDGVDGKGAFDDDDDDESVFDDDGKNGDCRKSMKRCGLTWWWETQHFFSTMMRYPHILVISLVTFGVLCGVGIAAITAEKENYIAKQKSTAQFVARETANWFSDEFRRAMLPLYSVQQGVLHSGYFESLPEKIGRFPNLLIPGTEETDFTVRNVTGICDDRDMINKFRSIVRPINQDNDLDGIVVGYRLFPNNVACLTEPHAQESSDGFNADDFPQGEALLSSDNAFGLDTGSSAFPLWKMITTDLFINRQFNIFGPFNMPPMSELICGHLAIWKDVDSTDVVQDTLNVHGTEVAGAWGFIVNFLDWTKMKDKSDIYKRFADCHLEFDLTRVSGSTVGLDSATLAESENADMLTDENSIVVTTTSLHGEWQNKVGSLNGWEPAWFPGAVAGIVLASFVLAFLTASTLVERQLHRNLLYKVMPRRAIMKLQRGQTVLEKFNLVTIFFSDIVGFTNMAGNMRPIQVMKMLNELYTELDKLVEKHNVYKVETIGDAYMVVGGAPSRVPAPLAAERVALFALEAVSFVRKFRTKDGNRIFIRAGLASGPTVGGVVGCSMPRYCFFGDTVNFASRMESTSKKMKIQVADITYRLLQDAPTASFVMTKRVEGDIVGVQVKGKGHQVTHWIERAGPRAWDSFVNDEEDVKRDVETPTISSKYSKENYGIKEADSAAEERNYTSEEIYDAMTTQDWESLGHASSSLVAATDDGYSLGFRACALLEHHLLCVLQERDPSAEMNLSVKIQINQFVQEVSETYGTAKFHNWSHANHVTTSMNKLLAVIQEGGEEPIPLNSFSLVFAALVHDAGHTGMSNKILKDIDHPLSKKFDDSIPIAEKNSIDIALAILFRDNFASLRNAILPGEMDKIEFARTLFQSILITDIATPDRVKLGIERFKASQDSQDPDVGLCPLASHISDLFDGVGLDESVKDEHPDEFVVTSSGLKRCVRNEHLMLLSDVGHLCQSWENFIKWNFRLFKELMDCHRKKLCDNPRETWVQGQIAFFDKYIIPLAERSHTFFPDEFGDAIITNAMNNLKLWTMFGIQATNIMALGVRNDEREEAVLMELYGLGSDYLARKGQK</sequence>
<feature type="transmembrane region" description="Helical" evidence="8">
    <location>
        <begin position="514"/>
        <end position="539"/>
    </location>
</feature>
<evidence type="ECO:0000256" key="3">
    <source>
        <dbReference type="ARBA" id="ARBA00022741"/>
    </source>
</evidence>
<dbReference type="PANTHER" id="PTHR11920">
    <property type="entry name" value="GUANYLYL CYCLASE"/>
    <property type="match status" value="1"/>
</dbReference>
<dbReference type="GO" id="GO:0007168">
    <property type="term" value="P:receptor guanylyl cyclase signaling pathway"/>
    <property type="evidence" value="ECO:0007669"/>
    <property type="project" value="TreeGrafter"/>
</dbReference>
<dbReference type="PANTHER" id="PTHR11920:SF335">
    <property type="entry name" value="GUANYLATE CYCLASE"/>
    <property type="match status" value="1"/>
</dbReference>
<protein>
    <submittedName>
        <fullName evidence="10">Guanylate cyclase</fullName>
        <ecNumber evidence="10">4.6.1.2</ecNumber>
    </submittedName>
</protein>
<reference evidence="10" key="1">
    <citation type="submission" date="2023-06" db="EMBL/GenBank/DDBJ databases">
        <title>Survivors Of The Sea: Transcriptome response of Skeletonema marinoi to long-term dormancy.</title>
        <authorList>
            <person name="Pinder M.I.M."/>
            <person name="Kourtchenko O."/>
            <person name="Robertson E.K."/>
            <person name="Larsson T."/>
            <person name="Maumus F."/>
            <person name="Osuna-Cruz C.M."/>
            <person name="Vancaester E."/>
            <person name="Stenow R."/>
            <person name="Vandepoele K."/>
            <person name="Ploug H."/>
            <person name="Bruchert V."/>
            <person name="Godhe A."/>
            <person name="Topel M."/>
        </authorList>
    </citation>
    <scope>NUCLEOTIDE SEQUENCE</scope>
    <source>
        <strain evidence="10">R05AC</strain>
    </source>
</reference>
<evidence type="ECO:0000313" key="11">
    <source>
        <dbReference type="Proteomes" id="UP001224775"/>
    </source>
</evidence>
<dbReference type="InterPro" id="IPR036971">
    <property type="entry name" value="PDEase_catalytic_dom_sf"/>
</dbReference>
<keyword evidence="3" id="KW-0547">Nucleotide-binding</keyword>
<comment type="subcellular location">
    <subcellularLocation>
        <location evidence="1">Membrane</location>
    </subcellularLocation>
</comment>
<feature type="compositionally biased region" description="Polar residues" evidence="7">
    <location>
        <begin position="101"/>
        <end position="114"/>
    </location>
</feature>
<dbReference type="GO" id="GO:0001653">
    <property type="term" value="F:peptide receptor activity"/>
    <property type="evidence" value="ECO:0007669"/>
    <property type="project" value="TreeGrafter"/>
</dbReference>